<accession>A0AAN7HI54</accession>
<feature type="compositionally biased region" description="Polar residues" evidence="1">
    <location>
        <begin position="98"/>
        <end position="107"/>
    </location>
</feature>
<sequence>MPTKRMSPPSDAASEVAEIPVKKTHRTHEENQERAYIAASRRADRPIDQRMRSAFKASECRKKRTGRGLKITEKAVLGDEQYESDDEEDTGHRGIPPSNVSAAGSTSAADRYEEVNALFAQTFPNVQLCSRWPAPARQQQPSYQVPLQLQASYIHHYPPVDAATSSGSTIPRPATSGPSATITPLLTPPISQPLAPVFREEESGSMSPLTLERSPAAKPASTVSQAPGITTATTTTAPTSLGLGVGMIDPCAAPTGYMLGAQQQSLPNMQRTEYLYVTTSGRTNSVPLIHSPYAVPSVYGGAGGSSDNASVPGPSMSSGWGHMRSFSLPNALESLEFPSFDFPAATTATVGMTEAGIPATMAAPAPGSSLDDLIDPAFKGQQLPDLSSSLSLTDPAGTAPESTVAPPGDWTQWLNLDGDTVGGNSGKA</sequence>
<feature type="region of interest" description="Disordered" evidence="1">
    <location>
        <begin position="385"/>
        <end position="428"/>
    </location>
</feature>
<feature type="region of interest" description="Disordered" evidence="1">
    <location>
        <begin position="76"/>
        <end position="107"/>
    </location>
</feature>
<feature type="region of interest" description="Disordered" evidence="1">
    <location>
        <begin position="1"/>
        <end position="64"/>
    </location>
</feature>
<feature type="compositionally biased region" description="Basic and acidic residues" evidence="1">
    <location>
        <begin position="41"/>
        <end position="51"/>
    </location>
</feature>
<dbReference type="Proteomes" id="UP001303760">
    <property type="component" value="Unassembled WGS sequence"/>
</dbReference>
<evidence type="ECO:0000256" key="1">
    <source>
        <dbReference type="SAM" id="MobiDB-lite"/>
    </source>
</evidence>
<feature type="compositionally biased region" description="Acidic residues" evidence="1">
    <location>
        <begin position="80"/>
        <end position="89"/>
    </location>
</feature>
<reference evidence="2" key="2">
    <citation type="submission" date="2023-05" db="EMBL/GenBank/DDBJ databases">
        <authorList>
            <consortium name="Lawrence Berkeley National Laboratory"/>
            <person name="Steindorff A."/>
            <person name="Hensen N."/>
            <person name="Bonometti L."/>
            <person name="Westerberg I."/>
            <person name="Brannstrom I.O."/>
            <person name="Guillou S."/>
            <person name="Cros-Aarteil S."/>
            <person name="Calhoun S."/>
            <person name="Haridas S."/>
            <person name="Kuo A."/>
            <person name="Mondo S."/>
            <person name="Pangilinan J."/>
            <person name="Riley R."/>
            <person name="Labutti K."/>
            <person name="Andreopoulos B."/>
            <person name="Lipzen A."/>
            <person name="Chen C."/>
            <person name="Yanf M."/>
            <person name="Daum C."/>
            <person name="Ng V."/>
            <person name="Clum A."/>
            <person name="Ohm R."/>
            <person name="Martin F."/>
            <person name="Silar P."/>
            <person name="Natvig D."/>
            <person name="Lalanne C."/>
            <person name="Gautier V."/>
            <person name="Ament-Velasquez S.L."/>
            <person name="Kruys A."/>
            <person name="Hutchinson M.I."/>
            <person name="Powell A.J."/>
            <person name="Barry K."/>
            <person name="Miller A.N."/>
            <person name="Grigoriev I.V."/>
            <person name="Debuchy R."/>
            <person name="Gladieux P."/>
            <person name="Thoren M.H."/>
            <person name="Johannesson H."/>
        </authorList>
    </citation>
    <scope>NUCLEOTIDE SEQUENCE</scope>
    <source>
        <strain evidence="2">CBS 532.94</strain>
    </source>
</reference>
<name>A0AAN7HI54_9PEZI</name>
<evidence type="ECO:0000313" key="3">
    <source>
        <dbReference type="Proteomes" id="UP001303760"/>
    </source>
</evidence>
<proteinExistence type="predicted"/>
<comment type="caution">
    <text evidence="2">The sequence shown here is derived from an EMBL/GenBank/DDBJ whole genome shotgun (WGS) entry which is preliminary data.</text>
</comment>
<protein>
    <submittedName>
        <fullName evidence="2">Uncharacterized protein</fullName>
    </submittedName>
</protein>
<dbReference type="AlphaFoldDB" id="A0AAN7HI54"/>
<feature type="region of interest" description="Disordered" evidence="1">
    <location>
        <begin position="163"/>
        <end position="187"/>
    </location>
</feature>
<dbReference type="EMBL" id="MU860003">
    <property type="protein sequence ID" value="KAK4242883.1"/>
    <property type="molecule type" value="Genomic_DNA"/>
</dbReference>
<keyword evidence="3" id="KW-1185">Reference proteome</keyword>
<organism evidence="2 3">
    <name type="scientific">Achaetomium macrosporum</name>
    <dbReference type="NCBI Taxonomy" id="79813"/>
    <lineage>
        <taxon>Eukaryota</taxon>
        <taxon>Fungi</taxon>
        <taxon>Dikarya</taxon>
        <taxon>Ascomycota</taxon>
        <taxon>Pezizomycotina</taxon>
        <taxon>Sordariomycetes</taxon>
        <taxon>Sordariomycetidae</taxon>
        <taxon>Sordariales</taxon>
        <taxon>Chaetomiaceae</taxon>
        <taxon>Achaetomium</taxon>
    </lineage>
</organism>
<gene>
    <name evidence="2" type="ORF">C8A03DRAFT_10908</name>
</gene>
<evidence type="ECO:0000313" key="2">
    <source>
        <dbReference type="EMBL" id="KAK4242883.1"/>
    </source>
</evidence>
<reference evidence="2" key="1">
    <citation type="journal article" date="2023" name="Mol. Phylogenet. Evol.">
        <title>Genome-scale phylogeny and comparative genomics of the fungal order Sordariales.</title>
        <authorList>
            <person name="Hensen N."/>
            <person name="Bonometti L."/>
            <person name="Westerberg I."/>
            <person name="Brannstrom I.O."/>
            <person name="Guillou S."/>
            <person name="Cros-Aarteil S."/>
            <person name="Calhoun S."/>
            <person name="Haridas S."/>
            <person name="Kuo A."/>
            <person name="Mondo S."/>
            <person name="Pangilinan J."/>
            <person name="Riley R."/>
            <person name="LaButti K."/>
            <person name="Andreopoulos B."/>
            <person name="Lipzen A."/>
            <person name="Chen C."/>
            <person name="Yan M."/>
            <person name="Daum C."/>
            <person name="Ng V."/>
            <person name="Clum A."/>
            <person name="Steindorff A."/>
            <person name="Ohm R.A."/>
            <person name="Martin F."/>
            <person name="Silar P."/>
            <person name="Natvig D.O."/>
            <person name="Lalanne C."/>
            <person name="Gautier V."/>
            <person name="Ament-Velasquez S.L."/>
            <person name="Kruys A."/>
            <person name="Hutchinson M.I."/>
            <person name="Powell A.J."/>
            <person name="Barry K."/>
            <person name="Miller A.N."/>
            <person name="Grigoriev I.V."/>
            <person name="Debuchy R."/>
            <person name="Gladieux P."/>
            <person name="Hiltunen Thoren M."/>
            <person name="Johannesson H."/>
        </authorList>
    </citation>
    <scope>NUCLEOTIDE SEQUENCE</scope>
    <source>
        <strain evidence="2">CBS 532.94</strain>
    </source>
</reference>